<evidence type="ECO:0000256" key="1">
    <source>
        <dbReference type="SAM" id="MobiDB-lite"/>
    </source>
</evidence>
<feature type="compositionally biased region" description="Polar residues" evidence="1">
    <location>
        <begin position="1"/>
        <end position="10"/>
    </location>
</feature>
<name>A0A0B2Q5L5_GLYSO</name>
<organism evidence="2">
    <name type="scientific">Glycine soja</name>
    <name type="common">Wild soybean</name>
    <dbReference type="NCBI Taxonomy" id="3848"/>
    <lineage>
        <taxon>Eukaryota</taxon>
        <taxon>Viridiplantae</taxon>
        <taxon>Streptophyta</taxon>
        <taxon>Embryophyta</taxon>
        <taxon>Tracheophyta</taxon>
        <taxon>Spermatophyta</taxon>
        <taxon>Magnoliopsida</taxon>
        <taxon>eudicotyledons</taxon>
        <taxon>Gunneridae</taxon>
        <taxon>Pentapetalae</taxon>
        <taxon>rosids</taxon>
        <taxon>fabids</taxon>
        <taxon>Fabales</taxon>
        <taxon>Fabaceae</taxon>
        <taxon>Papilionoideae</taxon>
        <taxon>50 kb inversion clade</taxon>
        <taxon>NPAAA clade</taxon>
        <taxon>indigoferoid/millettioid clade</taxon>
        <taxon>Phaseoleae</taxon>
        <taxon>Glycine</taxon>
        <taxon>Glycine subgen. Soja</taxon>
    </lineage>
</organism>
<dbReference type="EMBL" id="KN661121">
    <property type="protein sequence ID" value="KHN15353.1"/>
    <property type="molecule type" value="Genomic_DNA"/>
</dbReference>
<feature type="region of interest" description="Disordered" evidence="1">
    <location>
        <begin position="1"/>
        <end position="31"/>
    </location>
</feature>
<dbReference type="AlphaFoldDB" id="A0A0B2Q5L5"/>
<proteinExistence type="predicted"/>
<accession>A0A0B2Q5L5</accession>
<feature type="compositionally biased region" description="Low complexity" evidence="1">
    <location>
        <begin position="22"/>
        <end position="31"/>
    </location>
</feature>
<evidence type="ECO:0000313" key="2">
    <source>
        <dbReference type="EMBL" id="KHN15353.1"/>
    </source>
</evidence>
<gene>
    <name evidence="2" type="ORF">glysoja_044915</name>
</gene>
<reference evidence="2" key="1">
    <citation type="submission" date="2014-07" db="EMBL/GenBank/DDBJ databases">
        <title>Identification of a novel salt tolerance gene in wild soybean by whole-genome sequencing.</title>
        <authorList>
            <person name="Lam H.-M."/>
            <person name="Qi X."/>
            <person name="Li M.-W."/>
            <person name="Liu X."/>
            <person name="Xie M."/>
            <person name="Ni M."/>
            <person name="Xu X."/>
        </authorList>
    </citation>
    <scope>NUCLEOTIDE SEQUENCE [LARGE SCALE GENOMIC DNA]</scope>
    <source>
        <tissue evidence="2">Root</tissue>
    </source>
</reference>
<protein>
    <submittedName>
        <fullName evidence="2">Uncharacterized protein</fullName>
    </submittedName>
</protein>
<dbReference type="Proteomes" id="UP000053555">
    <property type="component" value="Unassembled WGS sequence"/>
</dbReference>
<sequence>MNSSLWSTPSDMIDAGLSPDPRAGASGGVARSSGSAMVSESVSTFVVVALEDVVADLGELSWQECCMTSIEKISFFDGQSMFLAACSDQSLCVVNHSLS</sequence>